<keyword evidence="4" id="KW-1185">Reference proteome</keyword>
<dbReference type="Pfam" id="PF22725">
    <property type="entry name" value="GFO_IDH_MocA_C3"/>
    <property type="match status" value="1"/>
</dbReference>
<dbReference type="STRING" id="360412.LARV_00408"/>
<evidence type="ECO:0000313" key="4">
    <source>
        <dbReference type="Proteomes" id="UP000055060"/>
    </source>
</evidence>
<dbReference type="InterPro" id="IPR055170">
    <property type="entry name" value="GFO_IDH_MocA-like_dom"/>
</dbReference>
<dbReference type="SUPFAM" id="SSF55347">
    <property type="entry name" value="Glyceraldehyde-3-phosphate dehydrogenase-like, C-terminal domain"/>
    <property type="match status" value="1"/>
</dbReference>
<dbReference type="Proteomes" id="UP000055060">
    <property type="component" value="Unassembled WGS sequence"/>
</dbReference>
<dbReference type="Gene3D" id="3.40.50.720">
    <property type="entry name" value="NAD(P)-binding Rossmann-like Domain"/>
    <property type="match status" value="1"/>
</dbReference>
<accession>A0A0S7BD05</accession>
<reference evidence="3" key="1">
    <citation type="submission" date="2015-07" db="EMBL/GenBank/DDBJ databases">
        <title>Draft Genome Sequences of Anaerolinea thermolimosa IMO-1, Bellilinea caldifistulae GOMI-1, Leptolinea tardivitalis YMTK-2, Levilinea saccharolytica KIBI-1,Longilinea arvoryzae KOME-1, Previously Described as Members of the Anaerolineaceae (Chloroflexi).</title>
        <authorList>
            <person name="Sekiguchi Y."/>
            <person name="Ohashi A."/>
            <person name="Matsuura N."/>
            <person name="Tourlousse M.D."/>
        </authorList>
    </citation>
    <scope>NUCLEOTIDE SEQUENCE [LARGE SCALE GENOMIC DNA]</scope>
    <source>
        <strain evidence="3">KOME-1</strain>
    </source>
</reference>
<dbReference type="Gene3D" id="3.30.360.10">
    <property type="entry name" value="Dihydrodipicolinate Reductase, domain 2"/>
    <property type="match status" value="1"/>
</dbReference>
<dbReference type="InterPro" id="IPR051450">
    <property type="entry name" value="Gfo/Idh/MocA_Oxidoreductases"/>
</dbReference>
<evidence type="ECO:0000259" key="1">
    <source>
        <dbReference type="Pfam" id="PF01408"/>
    </source>
</evidence>
<dbReference type="EMBL" id="DF967972">
    <property type="protein sequence ID" value="GAP12672.1"/>
    <property type="molecule type" value="Genomic_DNA"/>
</dbReference>
<name>A0A0S7BD05_9CHLR</name>
<dbReference type="InterPro" id="IPR000683">
    <property type="entry name" value="Gfo/Idh/MocA-like_OxRdtase_N"/>
</dbReference>
<gene>
    <name evidence="3" type="ORF">LARV_00408</name>
</gene>
<dbReference type="GO" id="GO:0000166">
    <property type="term" value="F:nucleotide binding"/>
    <property type="evidence" value="ECO:0007669"/>
    <property type="project" value="InterPro"/>
</dbReference>
<feature type="domain" description="GFO/IDH/MocA-like oxidoreductase" evidence="2">
    <location>
        <begin position="128"/>
        <end position="196"/>
    </location>
</feature>
<dbReference type="PANTHER" id="PTHR43377:SF1">
    <property type="entry name" value="BILIVERDIN REDUCTASE A"/>
    <property type="match status" value="1"/>
</dbReference>
<dbReference type="InterPro" id="IPR036291">
    <property type="entry name" value="NAD(P)-bd_dom_sf"/>
</dbReference>
<dbReference type="SUPFAM" id="SSF51735">
    <property type="entry name" value="NAD(P)-binding Rossmann-fold domains"/>
    <property type="match status" value="1"/>
</dbReference>
<dbReference type="AlphaFoldDB" id="A0A0S7BD05"/>
<evidence type="ECO:0000259" key="2">
    <source>
        <dbReference type="Pfam" id="PF22725"/>
    </source>
</evidence>
<feature type="domain" description="Gfo/Idh/MocA-like oxidoreductase N-terminal" evidence="1">
    <location>
        <begin position="2"/>
        <end position="118"/>
    </location>
</feature>
<dbReference type="PANTHER" id="PTHR43377">
    <property type="entry name" value="BILIVERDIN REDUCTASE A"/>
    <property type="match status" value="1"/>
</dbReference>
<organism evidence="3">
    <name type="scientific">Longilinea arvoryzae</name>
    <dbReference type="NCBI Taxonomy" id="360412"/>
    <lineage>
        <taxon>Bacteria</taxon>
        <taxon>Bacillati</taxon>
        <taxon>Chloroflexota</taxon>
        <taxon>Anaerolineae</taxon>
        <taxon>Anaerolineales</taxon>
        <taxon>Anaerolineaceae</taxon>
        <taxon>Longilinea</taxon>
    </lineage>
</organism>
<sequence length="322" mass="35844">MIRIAIVGTGGMGTVHYNNYAHIDGCKVAALVGITEQSKACAAEWGLPLYADIQSMARAEGVDVVDVCSPTFLHKDHVMEALSLGMHAITEKPVALHKKDAEAMFDLAGKQGKLLLVAQVLQFTREIETLRGLVQSGEYGKPLDAFFERLSACPRWVQNGWLFDRSKSGLLPFDLHIHDLDVIVSLFGRPEHYSFTSCGGAGKTYQEHYRFLYAYKDLNVAAEAAWFNADFPFTARWRVYFENAVVVNDGARLVAYPLDHEPRVFDTTDEIQIPTGINLPPTGMFYRELAHFMDCVKRGAPSERVGREQILTVVGLLEEMAG</sequence>
<protein>
    <submittedName>
        <fullName evidence="3">Predicted dehydrogenase</fullName>
    </submittedName>
</protein>
<dbReference type="OrthoDB" id="9815825at2"/>
<proteinExistence type="predicted"/>
<evidence type="ECO:0000313" key="3">
    <source>
        <dbReference type="EMBL" id="GAP12672.1"/>
    </source>
</evidence>
<dbReference type="Pfam" id="PF01408">
    <property type="entry name" value="GFO_IDH_MocA"/>
    <property type="match status" value="1"/>
</dbReference>
<dbReference type="RefSeq" id="WP_075072081.1">
    <property type="nucleotide sequence ID" value="NZ_DF967972.1"/>
</dbReference>